<dbReference type="EMBL" id="MSCK01000001">
    <property type="protein sequence ID" value="PQJ73037.1"/>
    <property type="molecule type" value="Genomic_DNA"/>
</dbReference>
<name>A0A2P6CDR2_9FLAO</name>
<dbReference type="PROSITE" id="PS51257">
    <property type="entry name" value="PROKAR_LIPOPROTEIN"/>
    <property type="match status" value="1"/>
</dbReference>
<organism evidence="1 2">
    <name type="scientific">Polaribacter butkevichii</name>
    <dbReference type="NCBI Taxonomy" id="218490"/>
    <lineage>
        <taxon>Bacteria</taxon>
        <taxon>Pseudomonadati</taxon>
        <taxon>Bacteroidota</taxon>
        <taxon>Flavobacteriia</taxon>
        <taxon>Flavobacteriales</taxon>
        <taxon>Flavobacteriaceae</taxon>
    </lineage>
</organism>
<protein>
    <recommendedName>
        <fullName evidence="3">Cell surface protein</fullName>
    </recommendedName>
</protein>
<evidence type="ECO:0000313" key="2">
    <source>
        <dbReference type="Proteomes" id="UP000247345"/>
    </source>
</evidence>
<dbReference type="Proteomes" id="UP000247345">
    <property type="component" value="Unassembled WGS sequence"/>
</dbReference>
<dbReference type="SUPFAM" id="SSF50969">
    <property type="entry name" value="YVTN repeat-like/Quinoprotein amine dehydrogenase"/>
    <property type="match status" value="1"/>
</dbReference>
<accession>A0A2P6CDR2</accession>
<comment type="caution">
    <text evidence="1">The sequence shown here is derived from an EMBL/GenBank/DDBJ whole genome shotgun (WGS) entry which is preliminary data.</text>
</comment>
<dbReference type="InterPro" id="IPR015943">
    <property type="entry name" value="WD40/YVTN_repeat-like_dom_sf"/>
</dbReference>
<keyword evidence="2" id="KW-1185">Reference proteome</keyword>
<dbReference type="OrthoDB" id="9773938at2"/>
<proteinExistence type="predicted"/>
<dbReference type="PANTHER" id="PTHR47197">
    <property type="entry name" value="PROTEIN NIRF"/>
    <property type="match status" value="1"/>
</dbReference>
<dbReference type="PANTHER" id="PTHR47197:SF3">
    <property type="entry name" value="DIHYDRO-HEME D1 DEHYDROGENASE"/>
    <property type="match status" value="1"/>
</dbReference>
<evidence type="ECO:0008006" key="3">
    <source>
        <dbReference type="Google" id="ProtNLM"/>
    </source>
</evidence>
<evidence type="ECO:0000313" key="1">
    <source>
        <dbReference type="EMBL" id="PQJ73037.1"/>
    </source>
</evidence>
<sequence length="362" mass="39595">MKITKSIFKLFIISLVFTSCSNNDEEFPEITGNYKDGIIVSAEGGFGNKDGSISYVNENLNRLATNFIYTGVNNAQLGGLIQSISFTDTEAYIILNDVNTIVVADRYTFEKITEINTGLNNPRYMATANGKGYITNWGNPSDTTDDYLGVIDLATNTIESTTISLDNGVERILAKDNKLYVSHKGAWSSNNIISIVDLAANNTVEKIIVKDNPDELIFDVSGNLIVLSEGKPLTYGGAPDYAVLTNTTSSISFINLSNNTITKEIEFSDNERASQMSYVNGEIYYYMGSEQKVFTINENDTTLATDGIATGNIYGMSVKDNKLFTTSYSFTALSKLIVTDLSTKEVVYSSPVGLGASKIYFN</sequence>
<gene>
    <name evidence="1" type="ORF">BTO14_07110</name>
</gene>
<dbReference type="AlphaFoldDB" id="A0A2P6CDR2"/>
<dbReference type="RefSeq" id="WP_105048703.1">
    <property type="nucleotide sequence ID" value="NZ_CP150661.1"/>
</dbReference>
<dbReference type="Gene3D" id="2.130.10.10">
    <property type="entry name" value="YVTN repeat-like/Quinoprotein amine dehydrogenase"/>
    <property type="match status" value="1"/>
</dbReference>
<dbReference type="InterPro" id="IPR011044">
    <property type="entry name" value="Quino_amine_DH_bsu"/>
</dbReference>
<reference evidence="1 2" key="1">
    <citation type="submission" date="2016-12" db="EMBL/GenBank/DDBJ databases">
        <title>Trade-off between light-utilization and light-protection in marine flavobacteria.</title>
        <authorList>
            <person name="Kumagai Y."/>
            <person name="Yoshizawa S."/>
            <person name="Kogure K."/>
            <person name="Iwasaki W."/>
        </authorList>
    </citation>
    <scope>NUCLEOTIDE SEQUENCE [LARGE SCALE GENOMIC DNA]</scope>
    <source>
        <strain evidence="1 2">KCTC 12100</strain>
    </source>
</reference>
<dbReference type="InterPro" id="IPR051200">
    <property type="entry name" value="Host-pathogen_enzymatic-act"/>
</dbReference>